<keyword evidence="3" id="KW-0560">Oxidoreductase</keyword>
<dbReference type="GO" id="GO:0046872">
    <property type="term" value="F:metal ion binding"/>
    <property type="evidence" value="ECO:0007669"/>
    <property type="project" value="UniProtKB-KW"/>
</dbReference>
<evidence type="ECO:0000259" key="7">
    <source>
        <dbReference type="PROSITE" id="PS51296"/>
    </source>
</evidence>
<keyword evidence="4" id="KW-0408">Iron</keyword>
<dbReference type="PROSITE" id="PS51296">
    <property type="entry name" value="RIESKE"/>
    <property type="match status" value="1"/>
</dbReference>
<dbReference type="GO" id="GO:0051537">
    <property type="term" value="F:2 iron, 2 sulfur cluster binding"/>
    <property type="evidence" value="ECO:0007669"/>
    <property type="project" value="UniProtKB-KW"/>
</dbReference>
<dbReference type="AlphaFoldDB" id="A0A7W8QK49"/>
<keyword evidence="5" id="KW-0411">Iron-sulfur</keyword>
<proteinExistence type="predicted"/>
<dbReference type="Proteomes" id="UP000572635">
    <property type="component" value="Unassembled WGS sequence"/>
</dbReference>
<evidence type="ECO:0000256" key="5">
    <source>
        <dbReference type="ARBA" id="ARBA00023014"/>
    </source>
</evidence>
<dbReference type="Gene3D" id="2.102.10.10">
    <property type="entry name" value="Rieske [2Fe-2S] iron-sulphur domain"/>
    <property type="match status" value="1"/>
</dbReference>
<dbReference type="PANTHER" id="PTHR21266">
    <property type="entry name" value="IRON-SULFUR DOMAIN CONTAINING PROTEIN"/>
    <property type="match status" value="1"/>
</dbReference>
<evidence type="ECO:0000256" key="3">
    <source>
        <dbReference type="ARBA" id="ARBA00023002"/>
    </source>
</evidence>
<evidence type="ECO:0000313" key="9">
    <source>
        <dbReference type="Proteomes" id="UP000572635"/>
    </source>
</evidence>
<accession>A0A7W8QK49</accession>
<dbReference type="Pfam" id="PF00355">
    <property type="entry name" value="Rieske"/>
    <property type="match status" value="1"/>
</dbReference>
<gene>
    <name evidence="8" type="ORF">HDA36_001070</name>
</gene>
<dbReference type="Pfam" id="PF19299">
    <property type="entry name" value="DUF5914"/>
    <property type="match status" value="1"/>
</dbReference>
<dbReference type="GO" id="GO:0016705">
    <property type="term" value="F:oxidoreductase activity, acting on paired donors, with incorporation or reduction of molecular oxygen"/>
    <property type="evidence" value="ECO:0007669"/>
    <property type="project" value="UniProtKB-ARBA"/>
</dbReference>
<evidence type="ECO:0000256" key="6">
    <source>
        <dbReference type="SAM" id="MobiDB-lite"/>
    </source>
</evidence>
<dbReference type="RefSeq" id="WP_184389536.1">
    <property type="nucleotide sequence ID" value="NZ_BAAAJD010000225.1"/>
</dbReference>
<comment type="caution">
    <text evidence="8">The sequence shown here is derived from an EMBL/GenBank/DDBJ whole genome shotgun (WGS) entry which is preliminary data.</text>
</comment>
<keyword evidence="2" id="KW-0479">Metal-binding</keyword>
<dbReference type="PANTHER" id="PTHR21266:SF60">
    <property type="entry name" value="3-KETOSTEROID-9-ALPHA-MONOOXYGENASE, OXYGENASE COMPONENT"/>
    <property type="match status" value="1"/>
</dbReference>
<name>A0A7W8QK49_9ACTN</name>
<evidence type="ECO:0000256" key="1">
    <source>
        <dbReference type="ARBA" id="ARBA00022714"/>
    </source>
</evidence>
<sequence length="334" mass="36173">MSVPGPESRRPPLRRLRTPAWSRQSPAWREASPAVIGAALKRALARPSGNWYVLASSSQVRRDRAFGRVVAGTEIVAWRDGEGRLRAAPGACPHLGAPLCRGAVDAGRLVCRWHGLSLGPEGFPGWRPFPSYDDGTLAWVRLDRAGGEEPLPRPILPERPSSSTTLTAVESLAGRCEPEDVVANRLDPWHGSWFHPYSFVGLRVAETPSGGDPDPDRMVVEVAFKVAGPWGVPVRAAFSCPEPRTVAMHILEGEGEGSVVETHATPLGVRGGVPSTAVIEAVIATSERTGFALAARVAPLVRPFMRAAARRLWRDDLAYAERRYALRTSGRWPG</sequence>
<dbReference type="SUPFAM" id="SSF50022">
    <property type="entry name" value="ISP domain"/>
    <property type="match status" value="1"/>
</dbReference>
<organism evidence="8 9">
    <name type="scientific">Nocardiopsis composta</name>
    <dbReference type="NCBI Taxonomy" id="157465"/>
    <lineage>
        <taxon>Bacteria</taxon>
        <taxon>Bacillati</taxon>
        <taxon>Actinomycetota</taxon>
        <taxon>Actinomycetes</taxon>
        <taxon>Streptosporangiales</taxon>
        <taxon>Nocardiopsidaceae</taxon>
        <taxon>Nocardiopsis</taxon>
    </lineage>
</organism>
<dbReference type="InterPro" id="IPR050584">
    <property type="entry name" value="Cholesterol_7-desaturase"/>
</dbReference>
<dbReference type="InterPro" id="IPR017941">
    <property type="entry name" value="Rieske_2Fe-2S"/>
</dbReference>
<evidence type="ECO:0000313" key="8">
    <source>
        <dbReference type="EMBL" id="MBB5430986.1"/>
    </source>
</evidence>
<reference evidence="8 9" key="1">
    <citation type="submission" date="2020-08" db="EMBL/GenBank/DDBJ databases">
        <title>Sequencing the genomes of 1000 actinobacteria strains.</title>
        <authorList>
            <person name="Klenk H.-P."/>
        </authorList>
    </citation>
    <scope>NUCLEOTIDE SEQUENCE [LARGE SCALE GENOMIC DNA]</scope>
    <source>
        <strain evidence="8 9">DSM 44551</strain>
    </source>
</reference>
<dbReference type="GO" id="GO:0004497">
    <property type="term" value="F:monooxygenase activity"/>
    <property type="evidence" value="ECO:0007669"/>
    <property type="project" value="UniProtKB-ARBA"/>
</dbReference>
<keyword evidence="1" id="KW-0001">2Fe-2S</keyword>
<keyword evidence="9" id="KW-1185">Reference proteome</keyword>
<evidence type="ECO:0000256" key="2">
    <source>
        <dbReference type="ARBA" id="ARBA00022723"/>
    </source>
</evidence>
<evidence type="ECO:0000256" key="4">
    <source>
        <dbReference type="ARBA" id="ARBA00023004"/>
    </source>
</evidence>
<dbReference type="EMBL" id="JACHDB010000001">
    <property type="protein sequence ID" value="MBB5430986.1"/>
    <property type="molecule type" value="Genomic_DNA"/>
</dbReference>
<feature type="domain" description="Rieske" evidence="7">
    <location>
        <begin position="51"/>
        <end position="140"/>
    </location>
</feature>
<dbReference type="InterPro" id="IPR045612">
    <property type="entry name" value="DUF5914"/>
</dbReference>
<protein>
    <recommendedName>
        <fullName evidence="7">Rieske domain-containing protein</fullName>
    </recommendedName>
</protein>
<feature type="region of interest" description="Disordered" evidence="6">
    <location>
        <begin position="1"/>
        <end position="22"/>
    </location>
</feature>
<dbReference type="InterPro" id="IPR036922">
    <property type="entry name" value="Rieske_2Fe-2S_sf"/>
</dbReference>